<dbReference type="InterPro" id="IPR043502">
    <property type="entry name" value="DNA/RNA_pol_sf"/>
</dbReference>
<sequence>MFDEQLGKIMEVYIDDMLIKSLKESEHIGMKLNPVKCTFGVPSGEFLGYIVTQRGIEANPNQIIAFLTMSSLRNFKEVQRLTGRIAALNRFISRSTDKCLRFYQLLKGNKQFTWSDECEEAFKQLKVYLTTPQILSKPNAGESLYLYILVS</sequence>
<evidence type="ECO:0000313" key="1">
    <source>
        <dbReference type="EMBL" id="KAL1197929.1"/>
    </source>
</evidence>
<proteinExistence type="predicted"/>
<dbReference type="PANTHER" id="PTHR37984:SF5">
    <property type="entry name" value="PROTEIN NYNRIN-LIKE"/>
    <property type="match status" value="1"/>
</dbReference>
<dbReference type="Gene3D" id="3.30.70.270">
    <property type="match status" value="2"/>
</dbReference>
<organism evidence="1 2">
    <name type="scientific">Cardamine amara subsp. amara</name>
    <dbReference type="NCBI Taxonomy" id="228776"/>
    <lineage>
        <taxon>Eukaryota</taxon>
        <taxon>Viridiplantae</taxon>
        <taxon>Streptophyta</taxon>
        <taxon>Embryophyta</taxon>
        <taxon>Tracheophyta</taxon>
        <taxon>Spermatophyta</taxon>
        <taxon>Magnoliopsida</taxon>
        <taxon>eudicotyledons</taxon>
        <taxon>Gunneridae</taxon>
        <taxon>Pentapetalae</taxon>
        <taxon>rosids</taxon>
        <taxon>malvids</taxon>
        <taxon>Brassicales</taxon>
        <taxon>Brassicaceae</taxon>
        <taxon>Cardamineae</taxon>
        <taxon>Cardamine</taxon>
    </lineage>
</organism>
<reference evidence="1 2" key="1">
    <citation type="submission" date="2024-04" db="EMBL/GenBank/DDBJ databases">
        <title>Genome assembly C_amara_ONT_v2.</title>
        <authorList>
            <person name="Yant L."/>
            <person name="Moore C."/>
            <person name="Slenker M."/>
        </authorList>
    </citation>
    <scope>NUCLEOTIDE SEQUENCE [LARGE SCALE GENOMIC DNA]</scope>
    <source>
        <tissue evidence="1">Leaf</tissue>
    </source>
</reference>
<keyword evidence="2" id="KW-1185">Reference proteome</keyword>
<dbReference type="PANTHER" id="PTHR37984">
    <property type="entry name" value="PROTEIN CBG26694"/>
    <property type="match status" value="1"/>
</dbReference>
<gene>
    <name evidence="1" type="ORF">V5N11_013617</name>
</gene>
<evidence type="ECO:0008006" key="3">
    <source>
        <dbReference type="Google" id="ProtNLM"/>
    </source>
</evidence>
<dbReference type="InterPro" id="IPR043128">
    <property type="entry name" value="Rev_trsase/Diguanyl_cyclase"/>
</dbReference>
<dbReference type="AlphaFoldDB" id="A0ABD0ZTI7"/>
<dbReference type="Proteomes" id="UP001558713">
    <property type="component" value="Unassembled WGS sequence"/>
</dbReference>
<dbReference type="SUPFAM" id="SSF56672">
    <property type="entry name" value="DNA/RNA polymerases"/>
    <property type="match status" value="1"/>
</dbReference>
<dbReference type="InterPro" id="IPR050951">
    <property type="entry name" value="Retrovirus_Pol_polyprotein"/>
</dbReference>
<dbReference type="EMBL" id="JBANAX010000680">
    <property type="protein sequence ID" value="KAL1197929.1"/>
    <property type="molecule type" value="Genomic_DNA"/>
</dbReference>
<name>A0ABD0ZTI7_CARAN</name>
<accession>A0ABD0ZTI7</accession>
<evidence type="ECO:0000313" key="2">
    <source>
        <dbReference type="Proteomes" id="UP001558713"/>
    </source>
</evidence>
<protein>
    <recommendedName>
        <fullName evidence="3">Reverse transcriptase/retrotransposon-derived protein RNase H-like domain-containing protein</fullName>
    </recommendedName>
</protein>
<comment type="caution">
    <text evidence="1">The sequence shown here is derived from an EMBL/GenBank/DDBJ whole genome shotgun (WGS) entry which is preliminary data.</text>
</comment>